<keyword evidence="5" id="KW-0349">Heme</keyword>
<gene>
    <name evidence="7" type="ORF">B0T19DRAFT_493503</name>
</gene>
<proteinExistence type="predicted"/>
<feature type="binding site" description="axial binding residue" evidence="5">
    <location>
        <position position="440"/>
    </location>
    <ligand>
        <name>heme b</name>
        <dbReference type="ChEBI" id="CHEBI:60344"/>
    </ligand>
    <ligandPart>
        <name>Fe</name>
        <dbReference type="ChEBI" id="CHEBI:18248"/>
    </ligandPart>
</feature>
<protein>
    <submittedName>
        <fullName evidence="7">Heme peroxidase</fullName>
    </submittedName>
</protein>
<dbReference type="InterPro" id="IPR037120">
    <property type="entry name" value="Haem_peroxidase_sf_animal"/>
</dbReference>
<dbReference type="InterPro" id="IPR036396">
    <property type="entry name" value="Cyt_P450_sf"/>
</dbReference>
<dbReference type="InterPro" id="IPR034812">
    <property type="entry name" value="Ppo-like_N"/>
</dbReference>
<dbReference type="InterPro" id="IPR010255">
    <property type="entry name" value="Haem_peroxidase_sf"/>
</dbReference>
<dbReference type="GO" id="GO:0016705">
    <property type="term" value="F:oxidoreductase activity, acting on paired donors, with incorporation or reduction of molecular oxygen"/>
    <property type="evidence" value="ECO:0007669"/>
    <property type="project" value="InterPro"/>
</dbReference>
<dbReference type="Gene3D" id="1.10.630.10">
    <property type="entry name" value="Cytochrome P450"/>
    <property type="match status" value="1"/>
</dbReference>
<evidence type="ECO:0000256" key="5">
    <source>
        <dbReference type="PIRSR" id="PIRSR619791-2"/>
    </source>
</evidence>
<keyword evidence="4 5" id="KW-0408">Iron</keyword>
<dbReference type="InterPro" id="IPR019791">
    <property type="entry name" value="Haem_peroxidase_animal"/>
</dbReference>
<accession>A0AAE0M3A2</accession>
<reference evidence="7" key="2">
    <citation type="submission" date="2023-06" db="EMBL/GenBank/DDBJ databases">
        <authorList>
            <consortium name="Lawrence Berkeley National Laboratory"/>
            <person name="Haridas S."/>
            <person name="Hensen N."/>
            <person name="Bonometti L."/>
            <person name="Westerberg I."/>
            <person name="Brannstrom I.O."/>
            <person name="Guillou S."/>
            <person name="Cros-Aarteil S."/>
            <person name="Calhoun S."/>
            <person name="Kuo A."/>
            <person name="Mondo S."/>
            <person name="Pangilinan J."/>
            <person name="Riley R."/>
            <person name="Labutti K."/>
            <person name="Andreopoulos B."/>
            <person name="Lipzen A."/>
            <person name="Chen C."/>
            <person name="Yanf M."/>
            <person name="Daum C."/>
            <person name="Ng V."/>
            <person name="Clum A."/>
            <person name="Steindorff A."/>
            <person name="Ohm R."/>
            <person name="Martin F."/>
            <person name="Silar P."/>
            <person name="Natvig D."/>
            <person name="Lalanne C."/>
            <person name="Gautier V."/>
            <person name="Ament-Velasquez S.L."/>
            <person name="Kruys A."/>
            <person name="Hutchinson M.I."/>
            <person name="Powell A.J."/>
            <person name="Barry K."/>
            <person name="Miller A.N."/>
            <person name="Grigoriev I.V."/>
            <person name="Debuchy R."/>
            <person name="Gladieux P."/>
            <person name="Thoren M.H."/>
            <person name="Johannesson H."/>
        </authorList>
    </citation>
    <scope>NUCLEOTIDE SEQUENCE</scope>
    <source>
        <strain evidence="7">SMH4131-1</strain>
    </source>
</reference>
<dbReference type="SUPFAM" id="SSF48264">
    <property type="entry name" value="Cytochrome P450"/>
    <property type="match status" value="1"/>
</dbReference>
<sequence length="1132" mass="125790">MASYQNGTSSNGASNGTSNGTSNGYGAANGSKYVSSTSSLGPGERLASQSHPKPTPLNLKPTSATRQGVANAFERYGQIIRATVEPLPTQVGGGTFSENKKWGKLRSDLMTLRSADFRTLRKMVAAKIKGEKIADDKTMLMERVIQLVSNLPSNSKLRVELTNDFIKQLWDSLEHPPSLYVGDKFQFRQADGSYNNIMFPQFGAAGTFYARSVRPNVIRQGALPDPALIYDSVMKRTEYKPHPNNVSSILWYWASIIIHDLFWTDYRDMNKSKTSSYLDLSPLYGSNQEMQDTIRTFKDGKLKPDCFADKRLLGMPPGVGVLLIQFNRFHNYVAENLVAINEDAKFTPPAPTLEGERAAAAWKKYDNDIFQTARLVTSGLYINITLLDYVRNIVNLNRVDTTWTLDPRQDSGIDAGTNEGAARGTGNVVSAEFNLCYRWHSCISDKDDKWIQDFYYELFKKPGSEISVQELIMGFGKFESRIPEDPLDRPFNNFKRGADGKFNDADLVECITSGIEDPAGSFGARNVPGSMRAIEILGIIQGRKWNTAGLNEFRKHFGLKPYETFEDINSDPGVAESLRHLYDHPDFVELYPGLVAEEHKVPMVPGVGIAPTYTISRVVLSDAVCLVRGDRHYTIDYNPRNLTNWGYTEAQYDLNINHGCVFYKLFIRAFPNHFTNNSVYAHYPMVIPSENEKILKDLKRAHLFDFTRPGRISPPTEIRTYGGAKQVFDNQETYSVSWHRSLESLLGENWLGAGKAPFSRGSGAHDSHRQNIHQQLQGSGDWITHVKTFFKQTTDRLLTENSYTVAGHRLVDVVRDVGNLAPVHFASRVFNLPLNTKATPKGIYTDHELYAVLAVIFIAIFYDVDPVKSFPLREAARTMMTQLGSAIESNVKSSKGFFASGPSKTDRLVSYGAELVKQLTKAGLSNQHIAWGQVLPTAVAVVSSQAVAFAQAVDFYLSPKGAPYLADIQVLAGQPASAEADSLLLGYALEGVRLSGTLGVFREASADGTVKEDDGSEVSVGAKDRVFISTANATKDSTHFPDPEIVNPHRPVDSYIHHAASAHSYFDNAVGHAALIEMFRALFRHKNVRRAPGPQGELKKVTREGGAVFYLREDWGSLTPFPVTMKVMWDEV</sequence>
<dbReference type="EMBL" id="JAUEPO010000007">
    <property type="protein sequence ID" value="KAK3317597.1"/>
    <property type="molecule type" value="Genomic_DNA"/>
</dbReference>
<dbReference type="PRINTS" id="PR00457">
    <property type="entry name" value="ANPEROXIDASE"/>
</dbReference>
<evidence type="ECO:0000256" key="2">
    <source>
        <dbReference type="ARBA" id="ARBA00022964"/>
    </source>
</evidence>
<dbReference type="Pfam" id="PF03098">
    <property type="entry name" value="An_peroxidase"/>
    <property type="match status" value="2"/>
</dbReference>
<dbReference type="Proteomes" id="UP001286456">
    <property type="component" value="Unassembled WGS sequence"/>
</dbReference>
<dbReference type="CDD" id="cd20612">
    <property type="entry name" value="CYP_LDS-like_C"/>
    <property type="match status" value="1"/>
</dbReference>
<evidence type="ECO:0000313" key="7">
    <source>
        <dbReference type="EMBL" id="KAK3317597.1"/>
    </source>
</evidence>
<keyword evidence="3" id="KW-0560">Oxidoreductase</keyword>
<dbReference type="GO" id="GO:0006631">
    <property type="term" value="P:fatty acid metabolic process"/>
    <property type="evidence" value="ECO:0007669"/>
    <property type="project" value="UniProtKB-ARBA"/>
</dbReference>
<name>A0AAE0M3A2_9PEZI</name>
<dbReference type="GO" id="GO:0051213">
    <property type="term" value="F:dioxygenase activity"/>
    <property type="evidence" value="ECO:0007669"/>
    <property type="project" value="UniProtKB-KW"/>
</dbReference>
<dbReference type="SUPFAM" id="SSF48113">
    <property type="entry name" value="Heme-dependent peroxidases"/>
    <property type="match status" value="1"/>
</dbReference>
<feature type="compositionally biased region" description="Low complexity" evidence="6">
    <location>
        <begin position="1"/>
        <end position="24"/>
    </location>
</feature>
<comment type="caution">
    <text evidence="7">The sequence shown here is derived from an EMBL/GenBank/DDBJ whole genome shotgun (WGS) entry which is preliminary data.</text>
</comment>
<dbReference type="CDD" id="cd09817">
    <property type="entry name" value="linoleate_diol_synthase_like"/>
    <property type="match status" value="1"/>
</dbReference>
<dbReference type="InterPro" id="IPR050783">
    <property type="entry name" value="Oxylipin_biosynth_metab"/>
</dbReference>
<dbReference type="GO" id="GO:0004497">
    <property type="term" value="F:monooxygenase activity"/>
    <property type="evidence" value="ECO:0007669"/>
    <property type="project" value="InterPro"/>
</dbReference>
<keyword evidence="1 5" id="KW-0479">Metal-binding</keyword>
<dbReference type="PANTHER" id="PTHR11903:SF13">
    <property type="entry name" value="LINOLEATE 10R-LIPOXYGENASE"/>
    <property type="match status" value="1"/>
</dbReference>
<evidence type="ECO:0000256" key="3">
    <source>
        <dbReference type="ARBA" id="ARBA00023002"/>
    </source>
</evidence>
<keyword evidence="8" id="KW-1185">Reference proteome</keyword>
<keyword evidence="7" id="KW-0575">Peroxidase</keyword>
<dbReference type="GO" id="GO:0004601">
    <property type="term" value="F:peroxidase activity"/>
    <property type="evidence" value="ECO:0007669"/>
    <property type="project" value="UniProtKB-KW"/>
</dbReference>
<keyword evidence="2" id="KW-0223">Dioxygenase</keyword>
<dbReference type="PROSITE" id="PS50292">
    <property type="entry name" value="PEROXIDASE_3"/>
    <property type="match status" value="1"/>
</dbReference>
<dbReference type="GO" id="GO:0006979">
    <property type="term" value="P:response to oxidative stress"/>
    <property type="evidence" value="ECO:0007669"/>
    <property type="project" value="InterPro"/>
</dbReference>
<evidence type="ECO:0000313" key="8">
    <source>
        <dbReference type="Proteomes" id="UP001286456"/>
    </source>
</evidence>
<dbReference type="Gene3D" id="1.10.640.10">
    <property type="entry name" value="Haem peroxidase domain superfamily, animal type"/>
    <property type="match status" value="1"/>
</dbReference>
<feature type="region of interest" description="Disordered" evidence="6">
    <location>
        <begin position="1"/>
        <end position="64"/>
    </location>
</feature>
<dbReference type="GO" id="GO:0020037">
    <property type="term" value="F:heme binding"/>
    <property type="evidence" value="ECO:0007669"/>
    <property type="project" value="InterPro"/>
</dbReference>
<reference evidence="7" key="1">
    <citation type="journal article" date="2023" name="Mol. Phylogenet. Evol.">
        <title>Genome-scale phylogeny and comparative genomics of the fungal order Sordariales.</title>
        <authorList>
            <person name="Hensen N."/>
            <person name="Bonometti L."/>
            <person name="Westerberg I."/>
            <person name="Brannstrom I.O."/>
            <person name="Guillou S."/>
            <person name="Cros-Aarteil S."/>
            <person name="Calhoun S."/>
            <person name="Haridas S."/>
            <person name="Kuo A."/>
            <person name="Mondo S."/>
            <person name="Pangilinan J."/>
            <person name="Riley R."/>
            <person name="LaButti K."/>
            <person name="Andreopoulos B."/>
            <person name="Lipzen A."/>
            <person name="Chen C."/>
            <person name="Yan M."/>
            <person name="Daum C."/>
            <person name="Ng V."/>
            <person name="Clum A."/>
            <person name="Steindorff A."/>
            <person name="Ohm R.A."/>
            <person name="Martin F."/>
            <person name="Silar P."/>
            <person name="Natvig D.O."/>
            <person name="Lalanne C."/>
            <person name="Gautier V."/>
            <person name="Ament-Velasquez S.L."/>
            <person name="Kruys A."/>
            <person name="Hutchinson M.I."/>
            <person name="Powell A.J."/>
            <person name="Barry K."/>
            <person name="Miller A.N."/>
            <person name="Grigoriev I.V."/>
            <person name="Debuchy R."/>
            <person name="Gladieux P."/>
            <person name="Hiltunen Thoren M."/>
            <person name="Johannesson H."/>
        </authorList>
    </citation>
    <scope>NUCLEOTIDE SEQUENCE</scope>
    <source>
        <strain evidence="7">SMH4131-1</strain>
    </source>
</reference>
<organism evidence="7 8">
    <name type="scientific">Cercophora scortea</name>
    <dbReference type="NCBI Taxonomy" id="314031"/>
    <lineage>
        <taxon>Eukaryota</taxon>
        <taxon>Fungi</taxon>
        <taxon>Dikarya</taxon>
        <taxon>Ascomycota</taxon>
        <taxon>Pezizomycotina</taxon>
        <taxon>Sordariomycetes</taxon>
        <taxon>Sordariomycetidae</taxon>
        <taxon>Sordariales</taxon>
        <taxon>Lasiosphaeriaceae</taxon>
        <taxon>Cercophora</taxon>
    </lineage>
</organism>
<evidence type="ECO:0000256" key="6">
    <source>
        <dbReference type="SAM" id="MobiDB-lite"/>
    </source>
</evidence>
<dbReference type="PANTHER" id="PTHR11903">
    <property type="entry name" value="PROSTAGLANDIN G/H SYNTHASE"/>
    <property type="match status" value="1"/>
</dbReference>
<dbReference type="GO" id="GO:0005506">
    <property type="term" value="F:iron ion binding"/>
    <property type="evidence" value="ECO:0007669"/>
    <property type="project" value="InterPro"/>
</dbReference>
<evidence type="ECO:0000256" key="4">
    <source>
        <dbReference type="ARBA" id="ARBA00023004"/>
    </source>
</evidence>
<dbReference type="AlphaFoldDB" id="A0AAE0M3A2"/>
<evidence type="ECO:0000256" key="1">
    <source>
        <dbReference type="ARBA" id="ARBA00022723"/>
    </source>
</evidence>